<dbReference type="InterPro" id="IPR036390">
    <property type="entry name" value="WH_DNA-bd_sf"/>
</dbReference>
<evidence type="ECO:0000256" key="1">
    <source>
        <dbReference type="ARBA" id="ARBA00023015"/>
    </source>
</evidence>
<protein>
    <submittedName>
        <fullName evidence="5">Uncharacterized HTH-type transcriptional regulator ytcD</fullName>
    </submittedName>
</protein>
<dbReference type="STRING" id="1123265.GCA_000686625_04230"/>
<evidence type="ECO:0000313" key="6">
    <source>
        <dbReference type="Proteomes" id="UP000308196"/>
    </source>
</evidence>
<reference evidence="5 6" key="1">
    <citation type="submission" date="2019-05" db="EMBL/GenBank/DDBJ databases">
        <authorList>
            <consortium name="Pathogen Informatics"/>
        </authorList>
    </citation>
    <scope>NUCLEOTIDE SEQUENCE [LARGE SCALE GENOMIC DNA]</scope>
    <source>
        <strain evidence="5 6">NCTC11429</strain>
    </source>
</reference>
<dbReference type="Proteomes" id="UP000308196">
    <property type="component" value="Chromosome"/>
</dbReference>
<dbReference type="Pfam" id="PF01638">
    <property type="entry name" value="HxlR"/>
    <property type="match status" value="1"/>
</dbReference>
<dbReference type="InterPro" id="IPR002577">
    <property type="entry name" value="HTH_HxlR"/>
</dbReference>
<gene>
    <name evidence="5" type="primary">ytcD_2</name>
    <name evidence="5" type="ORF">NCTC11429_03921</name>
</gene>
<keyword evidence="3" id="KW-0804">Transcription</keyword>
<dbReference type="SUPFAM" id="SSF46785">
    <property type="entry name" value="Winged helix' DNA-binding domain"/>
    <property type="match status" value="1"/>
</dbReference>
<evidence type="ECO:0000313" key="5">
    <source>
        <dbReference type="EMBL" id="VTR49612.1"/>
    </source>
</evidence>
<organism evidence="5 6">
    <name type="scientific">Sphingobacterium thalpophilum</name>
    <dbReference type="NCBI Taxonomy" id="259"/>
    <lineage>
        <taxon>Bacteria</taxon>
        <taxon>Pseudomonadati</taxon>
        <taxon>Bacteroidota</taxon>
        <taxon>Sphingobacteriia</taxon>
        <taxon>Sphingobacteriales</taxon>
        <taxon>Sphingobacteriaceae</taxon>
        <taxon>Sphingobacterium</taxon>
    </lineage>
</organism>
<keyword evidence="2" id="KW-0238">DNA-binding</keyword>
<dbReference type="GO" id="GO:0003677">
    <property type="term" value="F:DNA binding"/>
    <property type="evidence" value="ECO:0007669"/>
    <property type="project" value="UniProtKB-KW"/>
</dbReference>
<dbReference type="InterPro" id="IPR036388">
    <property type="entry name" value="WH-like_DNA-bd_sf"/>
</dbReference>
<dbReference type="PROSITE" id="PS51118">
    <property type="entry name" value="HTH_HXLR"/>
    <property type="match status" value="1"/>
</dbReference>
<evidence type="ECO:0000256" key="2">
    <source>
        <dbReference type="ARBA" id="ARBA00023125"/>
    </source>
</evidence>
<sequence>MLQNSRIIVYFCHQVTKSNSDNEVTMEEITTTEETSLSEAVTAVTHDCALPAHECKKAIMGVHDAMYVLGGKWKIYIIAALLFGPKRYSDLLRDINGISGKVLSRELKEMETNRLLTRTVSGTAPLTVTYALTPYGESTKAIIGILAEWGKSHRNYIISEPQR</sequence>
<accession>A0A4U9VUK4</accession>
<dbReference type="AlphaFoldDB" id="A0A4U9VUK4"/>
<name>A0A4U9VUK4_9SPHI</name>
<dbReference type="PANTHER" id="PTHR33204">
    <property type="entry name" value="TRANSCRIPTIONAL REGULATOR, MARR FAMILY"/>
    <property type="match status" value="1"/>
</dbReference>
<dbReference type="EMBL" id="LR590484">
    <property type="protein sequence ID" value="VTR49612.1"/>
    <property type="molecule type" value="Genomic_DNA"/>
</dbReference>
<dbReference type="PANTHER" id="PTHR33204:SF29">
    <property type="entry name" value="TRANSCRIPTIONAL REGULATOR"/>
    <property type="match status" value="1"/>
</dbReference>
<proteinExistence type="predicted"/>
<dbReference type="KEGG" id="stha:NCTC11429_03921"/>
<evidence type="ECO:0000256" key="3">
    <source>
        <dbReference type="ARBA" id="ARBA00023163"/>
    </source>
</evidence>
<evidence type="ECO:0000259" key="4">
    <source>
        <dbReference type="PROSITE" id="PS51118"/>
    </source>
</evidence>
<keyword evidence="1" id="KW-0805">Transcription regulation</keyword>
<feature type="domain" description="HTH hxlR-type" evidence="4">
    <location>
        <begin position="55"/>
        <end position="158"/>
    </location>
</feature>
<dbReference type="Gene3D" id="1.10.10.10">
    <property type="entry name" value="Winged helix-like DNA-binding domain superfamily/Winged helix DNA-binding domain"/>
    <property type="match status" value="1"/>
</dbReference>